<dbReference type="GO" id="GO:0061630">
    <property type="term" value="F:ubiquitin protein ligase activity"/>
    <property type="evidence" value="ECO:0007669"/>
    <property type="project" value="TreeGrafter"/>
</dbReference>
<dbReference type="InterPro" id="IPR051834">
    <property type="entry name" value="RING_finger_E3_ligase"/>
</dbReference>
<evidence type="ECO:0000256" key="3">
    <source>
        <dbReference type="ARBA" id="ARBA00022833"/>
    </source>
</evidence>
<accession>A0AA38F462</accession>
<evidence type="ECO:0000313" key="5">
    <source>
        <dbReference type="EMBL" id="KAH9288370.1"/>
    </source>
</evidence>
<feature type="region of interest" description="Disordered" evidence="4">
    <location>
        <begin position="189"/>
        <end position="208"/>
    </location>
</feature>
<dbReference type="GO" id="GO:0005634">
    <property type="term" value="C:nucleus"/>
    <property type="evidence" value="ECO:0007669"/>
    <property type="project" value="TreeGrafter"/>
</dbReference>
<keyword evidence="3" id="KW-0862">Zinc</keyword>
<dbReference type="Proteomes" id="UP000824469">
    <property type="component" value="Unassembled WGS sequence"/>
</dbReference>
<evidence type="ECO:0008006" key="7">
    <source>
        <dbReference type="Google" id="ProtNLM"/>
    </source>
</evidence>
<dbReference type="GO" id="GO:0008270">
    <property type="term" value="F:zinc ion binding"/>
    <property type="evidence" value="ECO:0007669"/>
    <property type="project" value="UniProtKB-KW"/>
</dbReference>
<feature type="region of interest" description="Disordered" evidence="4">
    <location>
        <begin position="1"/>
        <end position="32"/>
    </location>
</feature>
<dbReference type="AlphaFoldDB" id="A0AA38F462"/>
<keyword evidence="6" id="KW-1185">Reference proteome</keyword>
<reference evidence="5 6" key="1">
    <citation type="journal article" date="2021" name="Nat. Plants">
        <title>The Taxus genome provides insights into paclitaxel biosynthesis.</title>
        <authorList>
            <person name="Xiong X."/>
            <person name="Gou J."/>
            <person name="Liao Q."/>
            <person name="Li Y."/>
            <person name="Zhou Q."/>
            <person name="Bi G."/>
            <person name="Li C."/>
            <person name="Du R."/>
            <person name="Wang X."/>
            <person name="Sun T."/>
            <person name="Guo L."/>
            <person name="Liang H."/>
            <person name="Lu P."/>
            <person name="Wu Y."/>
            <person name="Zhang Z."/>
            <person name="Ro D.K."/>
            <person name="Shang Y."/>
            <person name="Huang S."/>
            <person name="Yan J."/>
        </authorList>
    </citation>
    <scope>NUCLEOTIDE SEQUENCE [LARGE SCALE GENOMIC DNA]</scope>
    <source>
        <strain evidence="5">Ta-2019</strain>
    </source>
</reference>
<dbReference type="EMBL" id="JAHRHJ020003813">
    <property type="protein sequence ID" value="KAH9288370.1"/>
    <property type="molecule type" value="Genomic_DNA"/>
</dbReference>
<feature type="compositionally biased region" description="Basic and acidic residues" evidence="4">
    <location>
        <begin position="1"/>
        <end position="22"/>
    </location>
</feature>
<organism evidence="5 6">
    <name type="scientific">Taxus chinensis</name>
    <name type="common">Chinese yew</name>
    <name type="synonym">Taxus wallichiana var. chinensis</name>
    <dbReference type="NCBI Taxonomy" id="29808"/>
    <lineage>
        <taxon>Eukaryota</taxon>
        <taxon>Viridiplantae</taxon>
        <taxon>Streptophyta</taxon>
        <taxon>Embryophyta</taxon>
        <taxon>Tracheophyta</taxon>
        <taxon>Spermatophyta</taxon>
        <taxon>Pinopsida</taxon>
        <taxon>Pinidae</taxon>
        <taxon>Conifers II</taxon>
        <taxon>Cupressales</taxon>
        <taxon>Taxaceae</taxon>
        <taxon>Taxus</taxon>
    </lineage>
</organism>
<evidence type="ECO:0000313" key="6">
    <source>
        <dbReference type="Proteomes" id="UP000824469"/>
    </source>
</evidence>
<name>A0AA38F462_TAXCH</name>
<dbReference type="Gene3D" id="3.30.40.10">
    <property type="entry name" value="Zinc/RING finger domain, C3HC4 (zinc finger)"/>
    <property type="match status" value="1"/>
</dbReference>
<proteinExistence type="predicted"/>
<feature type="non-terminal residue" evidence="5">
    <location>
        <position position="1"/>
    </location>
</feature>
<gene>
    <name evidence="5" type="ORF">KI387_032487</name>
</gene>
<dbReference type="InterPro" id="IPR013083">
    <property type="entry name" value="Znf_RING/FYVE/PHD"/>
</dbReference>
<evidence type="ECO:0000256" key="2">
    <source>
        <dbReference type="ARBA" id="ARBA00022771"/>
    </source>
</evidence>
<dbReference type="OMA" id="MEHAVEN"/>
<keyword evidence="2" id="KW-0863">Zinc-finger</keyword>
<evidence type="ECO:0000256" key="4">
    <source>
        <dbReference type="SAM" id="MobiDB-lite"/>
    </source>
</evidence>
<dbReference type="GO" id="GO:0006511">
    <property type="term" value="P:ubiquitin-dependent protein catabolic process"/>
    <property type="evidence" value="ECO:0007669"/>
    <property type="project" value="TreeGrafter"/>
</dbReference>
<keyword evidence="1" id="KW-0479">Metal-binding</keyword>
<protein>
    <recommendedName>
        <fullName evidence="7">RING-type domain-containing protein</fullName>
    </recommendedName>
</protein>
<evidence type="ECO:0000256" key="1">
    <source>
        <dbReference type="ARBA" id="ARBA00022723"/>
    </source>
</evidence>
<comment type="caution">
    <text evidence="5">The sequence shown here is derived from an EMBL/GenBank/DDBJ whole genome shotgun (WGS) entry which is preliminary data.</text>
</comment>
<dbReference type="PANTHER" id="PTHR45931:SF24">
    <property type="entry name" value="RING-TYPE DOMAIN-CONTAINING PROTEIN"/>
    <property type="match status" value="1"/>
</dbReference>
<dbReference type="SUPFAM" id="SSF57850">
    <property type="entry name" value="RING/U-box"/>
    <property type="match status" value="1"/>
</dbReference>
<dbReference type="PANTHER" id="PTHR45931">
    <property type="entry name" value="SI:CH211-59O9.10"/>
    <property type="match status" value="1"/>
</dbReference>
<sequence length="672" mass="74361">MMSDRVGHELLEVPDTPPDRLARQNGGPLRRATGARRLRSVSFRERAGKNENLNKREEDQTIVGKGTLASSNVSPSLLGTSCGMQCRQSKDSCAHDQDLVHTESTSPSSETCPLQSLCGPTEGLLRQSSMGNCDNVSREDKNFLTLNIDELFRTAREEVKMNGKETISGRAMTMPIRNRRKMLVRNGRISPNEIPNDAATSTKGVKRRREAGDNLEGSVMNDESANANNSINCDQVFQSNSDRLPIAAQKDDRSKGKAIVSCDTVERGKDSCVQLLQCRKRVRGNSSGSAEANRLSVCESPGYSGSSDSVTEVRSQACRNDVFLNRSRANASEGTMQLTRKPLGYSRMHQNRRQLSRLDKTIGCSPFSLVGDQGNSSEADSPEVILLRSCRPSRRNSSSTSLTSNAIQESSCDVEVVDHNLIDVDSLESPVSSSVNIEGGNEEAGARARQIELDEILARQLQEEFAGEVPEGGLQHDDAILHSMVQREMREHLTASGSNNAPVFAGLHASFGIGARRREPIHSLRIRPSLPPFQASLPIVSPHRRRDTVSGRWHRTSGRAFRDRRFQFPPHMNIEMRVDVLEAMEHAVENNVAHQFLAGVQRDFNEADYEMLLALDDDNNNCRGASPRHIDRLPVSTVQNDTSDEVCSVCLEMPQSGEVIRHLLCMHKFHKD</sequence>